<dbReference type="InterPro" id="IPR017451">
    <property type="entry name" value="F-box-assoc_interact_dom"/>
</dbReference>
<evidence type="ECO:0000313" key="2">
    <source>
        <dbReference type="EnsemblPlants" id="QL02p081858:mrna"/>
    </source>
</evidence>
<name>A0A7N2KZJ9_QUELO</name>
<dbReference type="NCBIfam" id="TIGR01640">
    <property type="entry name" value="F_box_assoc_1"/>
    <property type="match status" value="1"/>
</dbReference>
<proteinExistence type="predicted"/>
<reference evidence="3" key="1">
    <citation type="journal article" date="2016" name="G3 (Bethesda)">
        <title>First Draft Assembly and Annotation of the Genome of a California Endemic Oak Quercus lobata Nee (Fagaceae).</title>
        <authorList>
            <person name="Sork V.L."/>
            <person name="Fitz-Gibbon S.T."/>
            <person name="Puiu D."/>
            <person name="Crepeau M."/>
            <person name="Gugger P.F."/>
            <person name="Sherman R."/>
            <person name="Stevens K."/>
            <person name="Langley C.H."/>
            <person name="Pellegrini M."/>
            <person name="Salzberg S.L."/>
        </authorList>
    </citation>
    <scope>NUCLEOTIDE SEQUENCE [LARGE SCALE GENOMIC DNA]</scope>
    <source>
        <strain evidence="3">cv. SW786</strain>
    </source>
</reference>
<dbReference type="AlphaFoldDB" id="A0A7N2KZJ9"/>
<evidence type="ECO:0000259" key="1">
    <source>
        <dbReference type="Pfam" id="PF07734"/>
    </source>
</evidence>
<protein>
    <recommendedName>
        <fullName evidence="1">F-box associated beta-propeller type 1 domain-containing protein</fullName>
    </recommendedName>
</protein>
<dbReference type="PANTHER" id="PTHR31790">
    <property type="entry name" value="OS02G0783600 PROTEIN"/>
    <property type="match status" value="1"/>
</dbReference>
<dbReference type="FunCoup" id="A0A7N2KZJ9">
    <property type="interactions" value="116"/>
</dbReference>
<accession>A0A7N2KZJ9</accession>
<dbReference type="InterPro" id="IPR006527">
    <property type="entry name" value="F-box-assoc_dom_typ1"/>
</dbReference>
<dbReference type="Gramene" id="QL02p081858:mrna">
    <property type="protein sequence ID" value="QL02p081858:mrna"/>
    <property type="gene ID" value="QL02p081858"/>
</dbReference>
<dbReference type="EnsemblPlants" id="QL02p081858:mrna">
    <property type="protein sequence ID" value="QL02p081858:mrna"/>
    <property type="gene ID" value="QL02p081858"/>
</dbReference>
<dbReference type="OMA" id="WNPEIRE"/>
<sequence>MVYSFPKPSLDLNRETPFFNDDMQELNILGACINGVICLYDRPFLISNQHPNDDLYRIALWNPEIREFKVLPTRHVHCPSHVDHTYEGFGFGYDHKSNDYKVVRIVSFWDDSIVGPDRSPLVEVYTLSTDSWRQIDTVLDASILSDPCKSEIYLNGAYHWLAYRSKQSWPHGDTELIISFDMSDEIFQIIGCQKETVTAKNFDIWMMYEYGVKESWIKQFVIGPLVGIERP</sequence>
<dbReference type="InParanoid" id="A0A7N2KZJ9"/>
<dbReference type="InterPro" id="IPR052361">
    <property type="entry name" value="F-box_domain"/>
</dbReference>
<dbReference type="PANTHER" id="PTHR31790:SF608">
    <property type="entry name" value="F-BOX PROTEIN CPR30-LIKE"/>
    <property type="match status" value="1"/>
</dbReference>
<feature type="domain" description="F-box associated beta-propeller type 1" evidence="1">
    <location>
        <begin position="56"/>
        <end position="188"/>
    </location>
</feature>
<keyword evidence="3" id="KW-1185">Reference proteome</keyword>
<dbReference type="Pfam" id="PF07734">
    <property type="entry name" value="FBA_1"/>
    <property type="match status" value="1"/>
</dbReference>
<dbReference type="Proteomes" id="UP000594261">
    <property type="component" value="Chromosome 2"/>
</dbReference>
<organism evidence="2 3">
    <name type="scientific">Quercus lobata</name>
    <name type="common">Valley oak</name>
    <dbReference type="NCBI Taxonomy" id="97700"/>
    <lineage>
        <taxon>Eukaryota</taxon>
        <taxon>Viridiplantae</taxon>
        <taxon>Streptophyta</taxon>
        <taxon>Embryophyta</taxon>
        <taxon>Tracheophyta</taxon>
        <taxon>Spermatophyta</taxon>
        <taxon>Magnoliopsida</taxon>
        <taxon>eudicotyledons</taxon>
        <taxon>Gunneridae</taxon>
        <taxon>Pentapetalae</taxon>
        <taxon>rosids</taxon>
        <taxon>fabids</taxon>
        <taxon>Fagales</taxon>
        <taxon>Fagaceae</taxon>
        <taxon>Quercus</taxon>
    </lineage>
</organism>
<evidence type="ECO:0000313" key="3">
    <source>
        <dbReference type="Proteomes" id="UP000594261"/>
    </source>
</evidence>
<reference evidence="2" key="2">
    <citation type="submission" date="2021-01" db="UniProtKB">
        <authorList>
            <consortium name="EnsemblPlants"/>
        </authorList>
    </citation>
    <scope>IDENTIFICATION</scope>
</reference>